<dbReference type="Proteomes" id="UP000092665">
    <property type="component" value="Unassembled WGS sequence"/>
</dbReference>
<name>A0A1B8YGW5_9GAMM</name>
<evidence type="ECO:0000313" key="2">
    <source>
        <dbReference type="Proteomes" id="UP000092665"/>
    </source>
</evidence>
<dbReference type="AlphaFoldDB" id="A0A1B8YGW5"/>
<dbReference type="EMBL" id="LOIC01000072">
    <property type="protein sequence ID" value="OCA54391.1"/>
    <property type="molecule type" value="Genomic_DNA"/>
</dbReference>
<accession>A0A1B8YGW5</accession>
<comment type="caution">
    <text evidence="1">The sequence shown here is derived from an EMBL/GenBank/DDBJ whole genome shotgun (WGS) entry which is preliminary data.</text>
</comment>
<proteinExistence type="predicted"/>
<evidence type="ECO:0000313" key="1">
    <source>
        <dbReference type="EMBL" id="OCA54391.1"/>
    </source>
</evidence>
<gene>
    <name evidence="1" type="ORF">Phpb_02835</name>
</gene>
<organism evidence="1 2">
    <name type="scientific">Photorhabdus namnaonensis</name>
    <dbReference type="NCBI Taxonomy" id="1851568"/>
    <lineage>
        <taxon>Bacteria</taxon>
        <taxon>Pseudomonadati</taxon>
        <taxon>Pseudomonadota</taxon>
        <taxon>Gammaproteobacteria</taxon>
        <taxon>Enterobacterales</taxon>
        <taxon>Morganellaceae</taxon>
        <taxon>Photorhabdus</taxon>
    </lineage>
</organism>
<keyword evidence="2" id="KW-1185">Reference proteome</keyword>
<sequence length="44" mass="5450">MCLDLSPEKERDYSRKHKGIFLYHHAIYWLIYQDKVKVKVKQNQ</sequence>
<reference evidence="2" key="1">
    <citation type="submission" date="2015-11" db="EMBL/GenBank/DDBJ databases">
        <authorList>
            <person name="Tobias N.J."/>
            <person name="Mishra B."/>
            <person name="Gupta D.K."/>
            <person name="Thines M."/>
            <person name="Stinear T.P."/>
            <person name="Bode H.B."/>
        </authorList>
    </citation>
    <scope>NUCLEOTIDE SEQUENCE [LARGE SCALE GENOMIC DNA]</scope>
    <source>
        <strain evidence="2">PB45.5</strain>
    </source>
</reference>
<protein>
    <submittedName>
        <fullName evidence="1">Uncharacterized protein</fullName>
    </submittedName>
</protein>